<dbReference type="EMBL" id="FOBI01000001">
    <property type="protein sequence ID" value="SEK43044.1"/>
    <property type="molecule type" value="Genomic_DNA"/>
</dbReference>
<dbReference type="SUPFAM" id="SSF55781">
    <property type="entry name" value="GAF domain-like"/>
    <property type="match status" value="1"/>
</dbReference>
<dbReference type="InterPro" id="IPR003018">
    <property type="entry name" value="GAF"/>
</dbReference>
<evidence type="ECO:0000313" key="3">
    <source>
        <dbReference type="EMBL" id="SEK43044.1"/>
    </source>
</evidence>
<evidence type="ECO:0000256" key="1">
    <source>
        <dbReference type="ARBA" id="ARBA00001946"/>
    </source>
</evidence>
<accession>A0A1H7GYE3</accession>
<keyword evidence="4" id="KW-1185">Reference proteome</keyword>
<dbReference type="OrthoDB" id="9812358at2"/>
<dbReference type="SUPFAM" id="SSF55073">
    <property type="entry name" value="Nucleotide cyclase"/>
    <property type="match status" value="1"/>
</dbReference>
<feature type="domain" description="GGDEF" evidence="2">
    <location>
        <begin position="194"/>
        <end position="318"/>
    </location>
</feature>
<dbReference type="Pfam" id="PF01590">
    <property type="entry name" value="GAF"/>
    <property type="match status" value="1"/>
</dbReference>
<dbReference type="FunFam" id="3.30.70.270:FF:000001">
    <property type="entry name" value="Diguanylate cyclase domain protein"/>
    <property type="match status" value="1"/>
</dbReference>
<dbReference type="Gene3D" id="3.30.450.40">
    <property type="match status" value="1"/>
</dbReference>
<dbReference type="InterPro" id="IPR029787">
    <property type="entry name" value="Nucleotide_cyclase"/>
</dbReference>
<dbReference type="SMART" id="SM00065">
    <property type="entry name" value="GAF"/>
    <property type="match status" value="1"/>
</dbReference>
<comment type="cofactor">
    <cofactor evidence="1">
        <name>Mg(2+)</name>
        <dbReference type="ChEBI" id="CHEBI:18420"/>
    </cofactor>
</comment>
<sequence>MLAPVSPQNEECRLASLHSLRILDTEPEERFDRITRLAKKLFNVPIALVSLVDKDRQWFKSANGLNARETSRDISFCGHAIHTNETFIVEDALKDQRFYDNPLVTQAPKIRFYAGQPITSPSGENIGTLCIIDTKARRLNKQDIASLTDMAALVSNEFTSLQLATIDELTSITNRRGFKRVSQHCIELAARQNKHCHLAYFDLNNFKTLNDNYGHRVGDQVLKVFAQEMKKTYRMSDICARIGGDEFVVLLTNTHIETAKRVIKRFANNLISVSKQLNIPYQISFACGVVTYDENAHADIEHLLNDADKAMYKNKCNR</sequence>
<proteinExistence type="predicted"/>
<reference evidence="4" key="1">
    <citation type="submission" date="2016-10" db="EMBL/GenBank/DDBJ databases">
        <authorList>
            <person name="Varghese N."/>
            <person name="Submissions S."/>
        </authorList>
    </citation>
    <scope>NUCLEOTIDE SEQUENCE [LARGE SCALE GENOMIC DNA]</scope>
    <source>
        <strain evidence="4">CGMCC 1.9127</strain>
    </source>
</reference>
<dbReference type="InterPro" id="IPR029016">
    <property type="entry name" value="GAF-like_dom_sf"/>
</dbReference>
<evidence type="ECO:0000313" key="4">
    <source>
        <dbReference type="Proteomes" id="UP000199297"/>
    </source>
</evidence>
<dbReference type="CDD" id="cd01949">
    <property type="entry name" value="GGDEF"/>
    <property type="match status" value="1"/>
</dbReference>
<dbReference type="NCBIfam" id="TIGR00254">
    <property type="entry name" value="GGDEF"/>
    <property type="match status" value="1"/>
</dbReference>
<dbReference type="InterPro" id="IPR000160">
    <property type="entry name" value="GGDEF_dom"/>
</dbReference>
<dbReference type="STRING" id="641665.GCA_002104455_00362"/>
<dbReference type="InterPro" id="IPR043128">
    <property type="entry name" value="Rev_trsase/Diguanyl_cyclase"/>
</dbReference>
<name>A0A1H7GYE3_9GAMM</name>
<dbReference type="PANTHER" id="PTHR43102:SF2">
    <property type="entry name" value="GAF DOMAIN-CONTAINING PROTEIN"/>
    <property type="match status" value="1"/>
</dbReference>
<evidence type="ECO:0000259" key="2">
    <source>
        <dbReference type="PROSITE" id="PS50887"/>
    </source>
</evidence>
<dbReference type="Pfam" id="PF00990">
    <property type="entry name" value="GGDEF"/>
    <property type="match status" value="1"/>
</dbReference>
<dbReference type="Proteomes" id="UP000199297">
    <property type="component" value="Unassembled WGS sequence"/>
</dbReference>
<dbReference type="GO" id="GO:0003824">
    <property type="term" value="F:catalytic activity"/>
    <property type="evidence" value="ECO:0007669"/>
    <property type="project" value="UniProtKB-ARBA"/>
</dbReference>
<dbReference type="AlphaFoldDB" id="A0A1H7GYE3"/>
<dbReference type="Gene3D" id="3.30.70.270">
    <property type="match status" value="1"/>
</dbReference>
<organism evidence="3 4">
    <name type="scientific">Colwellia chukchiensis</name>
    <dbReference type="NCBI Taxonomy" id="641665"/>
    <lineage>
        <taxon>Bacteria</taxon>
        <taxon>Pseudomonadati</taxon>
        <taxon>Pseudomonadota</taxon>
        <taxon>Gammaproteobacteria</taxon>
        <taxon>Alteromonadales</taxon>
        <taxon>Colwelliaceae</taxon>
        <taxon>Colwellia</taxon>
    </lineage>
</organism>
<dbReference type="PROSITE" id="PS50887">
    <property type="entry name" value="GGDEF"/>
    <property type="match status" value="1"/>
</dbReference>
<protein>
    <submittedName>
        <fullName evidence="3">Diguanylate cyclase with GAF sensor</fullName>
    </submittedName>
</protein>
<dbReference type="SMART" id="SM00267">
    <property type="entry name" value="GGDEF"/>
    <property type="match status" value="1"/>
</dbReference>
<gene>
    <name evidence="3" type="ORF">SAMN05216262_101343</name>
</gene>
<dbReference type="PANTHER" id="PTHR43102">
    <property type="entry name" value="SLR1143 PROTEIN"/>
    <property type="match status" value="1"/>
</dbReference>